<evidence type="ECO:0000313" key="2">
    <source>
        <dbReference type="Proteomes" id="UP000249794"/>
    </source>
</evidence>
<dbReference type="InterPro" id="IPR013481">
    <property type="entry name" value="NarM"/>
</dbReference>
<accession>A0A2W4ZR31</accession>
<name>A0A2W4ZR31_9CYAN</name>
<reference evidence="1 2" key="2">
    <citation type="submission" date="2018-06" db="EMBL/GenBank/DDBJ databases">
        <title>Metagenomic assembly of (sub)arctic Cyanobacteria and their associated microbiome from non-axenic cultures.</title>
        <authorList>
            <person name="Baurain D."/>
        </authorList>
    </citation>
    <scope>NUCLEOTIDE SEQUENCE [LARGE SCALE GENOMIC DNA]</scope>
    <source>
        <strain evidence="1">ULC027bin1</strain>
    </source>
</reference>
<dbReference type="Proteomes" id="UP000249794">
    <property type="component" value="Unassembled WGS sequence"/>
</dbReference>
<comment type="caution">
    <text evidence="1">The sequence shown here is derived from an EMBL/GenBank/DDBJ whole genome shotgun (WGS) entry which is preliminary data.</text>
</comment>
<protein>
    <submittedName>
        <fullName evidence="1">Nitrate reductase associated protein</fullName>
    </submittedName>
</protein>
<dbReference type="Pfam" id="PF09655">
    <property type="entry name" value="Nitr_red_assoc"/>
    <property type="match status" value="1"/>
</dbReference>
<gene>
    <name evidence="1" type="ORF">DCF15_01720</name>
</gene>
<dbReference type="AlphaFoldDB" id="A0A2W4ZR31"/>
<reference evidence="2" key="1">
    <citation type="submission" date="2018-04" db="EMBL/GenBank/DDBJ databases">
        <authorList>
            <person name="Cornet L."/>
        </authorList>
    </citation>
    <scope>NUCLEOTIDE SEQUENCE [LARGE SCALE GENOMIC DNA]</scope>
</reference>
<dbReference type="NCBIfam" id="TIGR02664">
    <property type="entry name" value="nitr_red_assoc"/>
    <property type="match status" value="1"/>
</dbReference>
<proteinExistence type="predicted"/>
<organism evidence="1 2">
    <name type="scientific">Phormidesmis priestleyi</name>
    <dbReference type="NCBI Taxonomy" id="268141"/>
    <lineage>
        <taxon>Bacteria</taxon>
        <taxon>Bacillati</taxon>
        <taxon>Cyanobacteriota</taxon>
        <taxon>Cyanophyceae</taxon>
        <taxon>Leptolyngbyales</taxon>
        <taxon>Leptolyngbyaceae</taxon>
        <taxon>Phormidesmis</taxon>
    </lineage>
</organism>
<evidence type="ECO:0000313" key="1">
    <source>
        <dbReference type="EMBL" id="PZO60695.1"/>
    </source>
</evidence>
<dbReference type="EMBL" id="QBMP01000008">
    <property type="protein sequence ID" value="PZO60695.1"/>
    <property type="molecule type" value="Genomic_DNA"/>
</dbReference>
<sequence>MASPYFNFEQDFVGSLRCIPMVVRHHLDSCGVKLKLEHWNQLSKTERQDLVEWPSNTSDAATAYQTRLQQLLVERTGAPAKILEISPHPPWQDLSTIPVQVAEKFQAHQVPLSVDQWAALTELQRFALIKLSRSSHENNNFMPAVQEFGLLTD</sequence>